<accession>A0A3N6N7V9</accession>
<keyword evidence="3" id="KW-1185">Reference proteome</keyword>
<proteinExistence type="inferred from homology"/>
<name>A0A3N6N7V9_9BURK</name>
<dbReference type="Gene3D" id="3.90.226.10">
    <property type="entry name" value="2-enoyl-CoA Hydratase, Chain A, domain 1"/>
    <property type="match status" value="1"/>
</dbReference>
<dbReference type="Gene3D" id="1.10.12.10">
    <property type="entry name" value="Lyase 2-enoyl-coa Hydratase, Chain A, domain 2"/>
    <property type="match status" value="1"/>
</dbReference>
<dbReference type="PANTHER" id="PTHR43459:SF1">
    <property type="entry name" value="EG:BACN32G11.4 PROTEIN"/>
    <property type="match status" value="1"/>
</dbReference>
<dbReference type="InterPro" id="IPR029045">
    <property type="entry name" value="ClpP/crotonase-like_dom_sf"/>
</dbReference>
<sequence length="255" mass="26809">MSDLVLVTRHDAVVQLTLNLPDKRNALETALTDALAEELEALQRDATCRAVVLSGGKSFCAGGSLDSLKTSGLEMRGEMRAGHRLLRLINAGRLPVVAAVEGAAFGAGLSLAALCDFVVCDSETKFGAVYGKVGIMPDWGALWILPQRMGIGRTRELVMFSQVVGGAEAKSIGLADVLAENGQVLPAALAWAQRLATAAPGAISATKAALARQPLSLDAMLDWEADTQALLIASDDFAEGRDAFFGKRAAQFKGR</sequence>
<keyword evidence="2" id="KW-0413">Isomerase</keyword>
<reference evidence="2 3" key="1">
    <citation type="submission" date="2018-11" db="EMBL/GenBank/DDBJ databases">
        <title>Paraburkholderia sp. DHOA04, isolated from soil.</title>
        <authorList>
            <person name="Gao Z.-H."/>
            <person name="Qiu L.-H."/>
            <person name="Fu J.-C."/>
        </authorList>
    </citation>
    <scope>NUCLEOTIDE SEQUENCE [LARGE SCALE GENOMIC DNA]</scope>
    <source>
        <strain evidence="2 3">DHOA04</strain>
    </source>
</reference>
<comment type="caution">
    <text evidence="2">The sequence shown here is derived from an EMBL/GenBank/DDBJ whole genome shotgun (WGS) entry which is preliminary data.</text>
</comment>
<evidence type="ECO:0000313" key="2">
    <source>
        <dbReference type="EMBL" id="RQH05062.1"/>
    </source>
</evidence>
<dbReference type="RefSeq" id="WP_124152196.1">
    <property type="nucleotide sequence ID" value="NZ_RQIS01000011.1"/>
</dbReference>
<dbReference type="SUPFAM" id="SSF52096">
    <property type="entry name" value="ClpP/crotonase"/>
    <property type="match status" value="1"/>
</dbReference>
<protein>
    <submittedName>
        <fullName evidence="2">Enoyl-CoA hydratase/isomerase family protein</fullName>
    </submittedName>
</protein>
<evidence type="ECO:0000256" key="1">
    <source>
        <dbReference type="ARBA" id="ARBA00005254"/>
    </source>
</evidence>
<dbReference type="PANTHER" id="PTHR43459">
    <property type="entry name" value="ENOYL-COA HYDRATASE"/>
    <property type="match status" value="1"/>
</dbReference>
<dbReference type="Proteomes" id="UP000272778">
    <property type="component" value="Unassembled WGS sequence"/>
</dbReference>
<dbReference type="CDD" id="cd06558">
    <property type="entry name" value="crotonase-like"/>
    <property type="match status" value="1"/>
</dbReference>
<dbReference type="AlphaFoldDB" id="A0A3N6N7V9"/>
<organism evidence="2 3">
    <name type="scientific">Paraburkholderia dinghuensis</name>
    <dbReference type="NCBI Taxonomy" id="2305225"/>
    <lineage>
        <taxon>Bacteria</taxon>
        <taxon>Pseudomonadati</taxon>
        <taxon>Pseudomonadota</taxon>
        <taxon>Betaproteobacteria</taxon>
        <taxon>Burkholderiales</taxon>
        <taxon>Burkholderiaceae</taxon>
        <taxon>Paraburkholderia</taxon>
    </lineage>
</organism>
<dbReference type="InterPro" id="IPR001753">
    <property type="entry name" value="Enoyl-CoA_hydra/iso"/>
</dbReference>
<dbReference type="OrthoDB" id="8524220at2"/>
<dbReference type="InterPro" id="IPR014748">
    <property type="entry name" value="Enoyl-CoA_hydra_C"/>
</dbReference>
<dbReference type="Pfam" id="PF00378">
    <property type="entry name" value="ECH_1"/>
    <property type="match status" value="1"/>
</dbReference>
<gene>
    <name evidence="2" type="ORF">D1Y85_16830</name>
</gene>
<evidence type="ECO:0000313" key="3">
    <source>
        <dbReference type="Proteomes" id="UP000272778"/>
    </source>
</evidence>
<comment type="similarity">
    <text evidence="1">Belongs to the enoyl-CoA hydratase/isomerase family.</text>
</comment>
<dbReference type="GO" id="GO:0016853">
    <property type="term" value="F:isomerase activity"/>
    <property type="evidence" value="ECO:0007669"/>
    <property type="project" value="UniProtKB-KW"/>
</dbReference>
<dbReference type="EMBL" id="RQIS01000011">
    <property type="protein sequence ID" value="RQH05062.1"/>
    <property type="molecule type" value="Genomic_DNA"/>
</dbReference>